<comment type="caution">
    <text evidence="3">The sequence shown here is derived from an EMBL/GenBank/DDBJ whole genome shotgun (WGS) entry which is preliminary data.</text>
</comment>
<dbReference type="SMART" id="SM00320">
    <property type="entry name" value="WD40"/>
    <property type="match status" value="8"/>
</dbReference>
<dbReference type="InterPro" id="IPR036322">
    <property type="entry name" value="WD40_repeat_dom_sf"/>
</dbReference>
<feature type="repeat" description="WD" evidence="1">
    <location>
        <begin position="1365"/>
        <end position="1396"/>
    </location>
</feature>
<accession>A0A2S9XNP7</accession>
<sequence length="1515" mass="163388">MTEHELDPARPRASPTIPPELLDAHERAELIICVGPELARGAGLPSRSELALALLTDVEQRGRTIDAATIREWIADGRVDEALEALERRGGSRFARVIERELGERGRPLPPLARVIARLEPNLRAVYTTGIDRLLERAFADAWPSFSSAQADLARRRKVIVKLCGTLEFPETWALTRAALEREFGERSLRRQLLVATCRAHCVLFVGFDPADSLTERVFATIDRSDADAQLPSHFVVLNHCGSETQALLERRGLHVLLADPVSLLQALRGADPQRDTSAHAQLPVCPYPGLQAFDHSLASVFHGRRAEISAAASRLGGPEGRHRRWLAIDGSSGVGKSSFAHAGVVPALLRGFAEGTPSRWRVASLHPGRRPLPALVEALVVALAGDPNRSGERLPCDWIEAGDAPSSVTEFVREYLPPGAALLVVVDQLEELVTLASASERARFAACLTLLLDQQLIYLITTLRSDFTASVSTTMPALARLLNEQAQRHTLAPISRVGLRAAIAEPSAQLGVRFEGELVERIASDAEQHLARRSVDADGVVRTDDAALPLVAHVLRKLWDMHADDEREIGLADYEALGGVSGALSLSADALLASLGAEQVARVKALLLRMVNLDDSRLTRRALSRLEAVTLAGGGEHGERLLQLLCGGAGPRLIVVRSENDETRVEFVHEALLREWDRLREWIAADQAQLARDEALRRRAAGWRKQGRPWRSLPRGLERRELLAGRALGPSAAEQRDYQRAMRSAGWIRVAGWVGFSASLAGVGYLGVEELRAADAVAQRQQTEIADALDETQKTRTERDHAKAKNTESHLRAGIQGLLDEHRCHQALDRVTRELPDDRALLRRAVRCEAIVGELARLDDSHGATSLAVDPTSQTAWFGTTEGAADRWNLKTHQLQTITTLGQGLHAIEVAPGGERVALASSGQVRLIDSDGEPVAAPFNATQPVFSPDGELLATKHGQYRIEVRESADGALVWWQPTEGKIETFEFSSQGDRLCVGSSARVGSTITTLDSETGDPVGATIEVNDFLRDIAVSPDGLRVASTADDRFTRLWSLASGELLSELAFSLREPKHSSVSFSPRGGFLVTTSTDERAAITTPNLEPLREAKPVAPQVRPQFSPGEQWLLTAGFDEHSSLRAVRTGAEVVRLDLGAQPRAQTLFVAPGSQHRGDIVAVTQTGGVLHWAIDTREHWRAPTPHAQGVRSLAFSSGDPRRVLSGSSAGTVLAWTIGADDQIPPTTISGWVVGLGTADEGARSLAVADNGALISWTETAPAPTVLATGCPSKIVAIDGPSQRLAIACGGGGGQLWDLSPPSPRLMAEITSELGVSSIALAGDQLALGGSDGTIELFRYRVTHAGRRSLTRDRAIRGHDGAVKGLSFDFSGQLLVSGGNDNLAQLWAADESPRRLLDLPVSGHNVESVAITRDATLLAAGDAQGTIVIWDRQGVEQERFESGCVGRRVYALAFSPDDQLLAAGCSDGSVHAWPIGTEALLELACARLANTTRHPETLPPTCRPNR</sequence>
<dbReference type="Pfam" id="PF00400">
    <property type="entry name" value="WD40"/>
    <property type="match status" value="4"/>
</dbReference>
<name>A0A2S9XNP7_9BACT</name>
<organism evidence="3 4">
    <name type="scientific">Enhygromyxa salina</name>
    <dbReference type="NCBI Taxonomy" id="215803"/>
    <lineage>
        <taxon>Bacteria</taxon>
        <taxon>Pseudomonadati</taxon>
        <taxon>Myxococcota</taxon>
        <taxon>Polyangia</taxon>
        <taxon>Nannocystales</taxon>
        <taxon>Nannocystaceae</taxon>
        <taxon>Enhygromyxa</taxon>
    </lineage>
</organism>
<dbReference type="InterPro" id="IPR015943">
    <property type="entry name" value="WD40/YVTN_repeat-like_dom_sf"/>
</dbReference>
<dbReference type="OrthoDB" id="5480333at2"/>
<reference evidence="3 4" key="1">
    <citation type="submission" date="2018-03" db="EMBL/GenBank/DDBJ databases">
        <title>Draft Genome Sequences of the Obligatory Marine Myxobacteria Enhygromyxa salina SWB007.</title>
        <authorList>
            <person name="Poehlein A."/>
            <person name="Moghaddam J.A."/>
            <person name="Harms H."/>
            <person name="Alanjari M."/>
            <person name="Koenig G.M."/>
            <person name="Daniel R."/>
            <person name="Schaeberle T.F."/>
        </authorList>
    </citation>
    <scope>NUCLEOTIDE SEQUENCE [LARGE SCALE GENOMIC DNA]</scope>
    <source>
        <strain evidence="3 4">SWB007</strain>
    </source>
</reference>
<dbReference type="Pfam" id="PF20703">
    <property type="entry name" value="nSTAND1"/>
    <property type="match status" value="1"/>
</dbReference>
<evidence type="ECO:0000313" key="3">
    <source>
        <dbReference type="EMBL" id="PRP94311.1"/>
    </source>
</evidence>
<dbReference type="InterPro" id="IPR049052">
    <property type="entry name" value="nSTAND1"/>
</dbReference>
<dbReference type="SUPFAM" id="SSF50998">
    <property type="entry name" value="Quinoprotein alcohol dehydrogenase-like"/>
    <property type="match status" value="1"/>
</dbReference>
<evidence type="ECO:0000256" key="1">
    <source>
        <dbReference type="PROSITE-ProRule" id="PRU00221"/>
    </source>
</evidence>
<evidence type="ECO:0000259" key="2">
    <source>
        <dbReference type="Pfam" id="PF20703"/>
    </source>
</evidence>
<dbReference type="SUPFAM" id="SSF50978">
    <property type="entry name" value="WD40 repeat-like"/>
    <property type="match status" value="1"/>
</dbReference>
<dbReference type="InterPro" id="IPR001680">
    <property type="entry name" value="WD40_rpt"/>
</dbReference>
<gene>
    <name evidence="3" type="ORF">ENSA7_78480</name>
</gene>
<evidence type="ECO:0000313" key="4">
    <source>
        <dbReference type="Proteomes" id="UP000238823"/>
    </source>
</evidence>
<protein>
    <submittedName>
        <fullName evidence="3">WD domain, G-beta repeat</fullName>
    </submittedName>
</protein>
<dbReference type="PROSITE" id="PS50294">
    <property type="entry name" value="WD_REPEATS_REGION"/>
    <property type="match status" value="1"/>
</dbReference>
<feature type="domain" description="Novel STAND NTPase 1" evidence="2">
    <location>
        <begin position="287"/>
        <end position="710"/>
    </location>
</feature>
<dbReference type="Pfam" id="PF13289">
    <property type="entry name" value="SIR2_2"/>
    <property type="match status" value="1"/>
</dbReference>
<proteinExistence type="predicted"/>
<dbReference type="RefSeq" id="WP_106094611.1">
    <property type="nucleotide sequence ID" value="NZ_PVNL01000142.1"/>
</dbReference>
<keyword evidence="1" id="KW-0853">WD repeat</keyword>
<feature type="repeat" description="WD" evidence="1">
    <location>
        <begin position="1028"/>
        <end position="1062"/>
    </location>
</feature>
<feature type="repeat" description="WD" evidence="1">
    <location>
        <begin position="1458"/>
        <end position="1492"/>
    </location>
</feature>
<dbReference type="EMBL" id="PVNL01000142">
    <property type="protein sequence ID" value="PRP94311.1"/>
    <property type="molecule type" value="Genomic_DNA"/>
</dbReference>
<dbReference type="PANTHER" id="PTHR19879:SF9">
    <property type="entry name" value="TRANSCRIPTION INITIATION FACTOR TFIID SUBUNIT 5"/>
    <property type="match status" value="1"/>
</dbReference>
<dbReference type="InterPro" id="IPR011047">
    <property type="entry name" value="Quinoprotein_ADH-like_sf"/>
</dbReference>
<dbReference type="PANTHER" id="PTHR19879">
    <property type="entry name" value="TRANSCRIPTION INITIATION FACTOR TFIID"/>
    <property type="match status" value="1"/>
</dbReference>
<dbReference type="Proteomes" id="UP000238823">
    <property type="component" value="Unassembled WGS sequence"/>
</dbReference>
<dbReference type="SUPFAM" id="SSF101908">
    <property type="entry name" value="Putative isomerase YbhE"/>
    <property type="match status" value="1"/>
</dbReference>
<dbReference type="Gene3D" id="2.130.10.10">
    <property type="entry name" value="YVTN repeat-like/Quinoprotein amine dehydrogenase"/>
    <property type="match status" value="4"/>
</dbReference>
<dbReference type="PROSITE" id="PS50082">
    <property type="entry name" value="WD_REPEATS_2"/>
    <property type="match status" value="3"/>
</dbReference>